<dbReference type="InterPro" id="IPR007387">
    <property type="entry name" value="TRAP_DctQ"/>
</dbReference>
<evidence type="ECO:0000256" key="5">
    <source>
        <dbReference type="ARBA" id="ARBA00022692"/>
    </source>
</evidence>
<keyword evidence="5 9" id="KW-0812">Transmembrane</keyword>
<dbReference type="Proteomes" id="UP000198718">
    <property type="component" value="Unassembled WGS sequence"/>
</dbReference>
<comment type="similarity">
    <text evidence="8">Belongs to the TRAP transporter small permease family.</text>
</comment>
<dbReference type="InterPro" id="IPR055348">
    <property type="entry name" value="DctQ"/>
</dbReference>
<keyword evidence="2" id="KW-0813">Transport</keyword>
<evidence type="ECO:0000256" key="2">
    <source>
        <dbReference type="ARBA" id="ARBA00022448"/>
    </source>
</evidence>
<dbReference type="AlphaFoldDB" id="A0A1G8YS46"/>
<evidence type="ECO:0000259" key="10">
    <source>
        <dbReference type="Pfam" id="PF04290"/>
    </source>
</evidence>
<evidence type="ECO:0000313" key="12">
    <source>
        <dbReference type="Proteomes" id="UP000198718"/>
    </source>
</evidence>
<gene>
    <name evidence="11" type="ORF">SAMN05660472_00623</name>
</gene>
<reference evidence="11 12" key="1">
    <citation type="submission" date="2016-10" db="EMBL/GenBank/DDBJ databases">
        <authorList>
            <person name="de Groot N.N."/>
        </authorList>
    </citation>
    <scope>NUCLEOTIDE SEQUENCE [LARGE SCALE GENOMIC DNA]</scope>
    <source>
        <strain evidence="11 12">DSM 18346</strain>
    </source>
</reference>
<dbReference type="Pfam" id="PF04290">
    <property type="entry name" value="DctQ"/>
    <property type="match status" value="1"/>
</dbReference>
<dbReference type="STRING" id="393762.SAMN05660472_00623"/>
<feature type="transmembrane region" description="Helical" evidence="9">
    <location>
        <begin position="130"/>
        <end position="151"/>
    </location>
</feature>
<proteinExistence type="inferred from homology"/>
<accession>A0A1G8YS46</accession>
<dbReference type="PANTHER" id="PTHR35011">
    <property type="entry name" value="2,3-DIKETO-L-GULONATE TRAP TRANSPORTER SMALL PERMEASE PROTEIN YIAM"/>
    <property type="match status" value="1"/>
</dbReference>
<dbReference type="GO" id="GO:0015740">
    <property type="term" value="P:C4-dicarboxylate transport"/>
    <property type="evidence" value="ECO:0007669"/>
    <property type="project" value="TreeGrafter"/>
</dbReference>
<dbReference type="GO" id="GO:0005886">
    <property type="term" value="C:plasma membrane"/>
    <property type="evidence" value="ECO:0007669"/>
    <property type="project" value="UniProtKB-SubCell"/>
</dbReference>
<evidence type="ECO:0000256" key="3">
    <source>
        <dbReference type="ARBA" id="ARBA00022475"/>
    </source>
</evidence>
<comment type="subcellular location">
    <subcellularLocation>
        <location evidence="1">Cell inner membrane</location>
        <topology evidence="1">Multi-pass membrane protein</topology>
    </subcellularLocation>
</comment>
<evidence type="ECO:0000256" key="4">
    <source>
        <dbReference type="ARBA" id="ARBA00022519"/>
    </source>
</evidence>
<feature type="transmembrane region" description="Helical" evidence="9">
    <location>
        <begin position="15"/>
        <end position="35"/>
    </location>
</feature>
<keyword evidence="4" id="KW-0997">Cell inner membrane</keyword>
<feature type="domain" description="Tripartite ATP-independent periplasmic transporters DctQ component" evidence="10">
    <location>
        <begin position="26"/>
        <end position="152"/>
    </location>
</feature>
<dbReference type="GO" id="GO:0022857">
    <property type="term" value="F:transmembrane transporter activity"/>
    <property type="evidence" value="ECO:0007669"/>
    <property type="project" value="TreeGrafter"/>
</dbReference>
<evidence type="ECO:0000256" key="8">
    <source>
        <dbReference type="ARBA" id="ARBA00038436"/>
    </source>
</evidence>
<evidence type="ECO:0000256" key="1">
    <source>
        <dbReference type="ARBA" id="ARBA00004429"/>
    </source>
</evidence>
<organism evidence="11 12">
    <name type="scientific">Natronincola ferrireducens</name>
    <dbReference type="NCBI Taxonomy" id="393762"/>
    <lineage>
        <taxon>Bacteria</taxon>
        <taxon>Bacillati</taxon>
        <taxon>Bacillota</taxon>
        <taxon>Clostridia</taxon>
        <taxon>Peptostreptococcales</taxon>
        <taxon>Natronincolaceae</taxon>
        <taxon>Natronincola</taxon>
    </lineage>
</organism>
<keyword evidence="12" id="KW-1185">Reference proteome</keyword>
<name>A0A1G8YS46_9FIRM</name>
<evidence type="ECO:0000256" key="9">
    <source>
        <dbReference type="SAM" id="Phobius"/>
    </source>
</evidence>
<dbReference type="PANTHER" id="PTHR35011:SF11">
    <property type="entry name" value="TRAP TRANSPORTER SMALL PERMEASE PROTEIN"/>
    <property type="match status" value="1"/>
</dbReference>
<evidence type="ECO:0000256" key="6">
    <source>
        <dbReference type="ARBA" id="ARBA00022989"/>
    </source>
</evidence>
<keyword evidence="7 9" id="KW-0472">Membrane</keyword>
<protein>
    <submittedName>
        <fullName evidence="11">TRAP-type C4-dicarboxylate transport system, small permease component</fullName>
    </submittedName>
</protein>
<dbReference type="EMBL" id="FNFP01000001">
    <property type="protein sequence ID" value="SDK05254.1"/>
    <property type="molecule type" value="Genomic_DNA"/>
</dbReference>
<keyword evidence="6 9" id="KW-1133">Transmembrane helix</keyword>
<evidence type="ECO:0000256" key="7">
    <source>
        <dbReference type="ARBA" id="ARBA00023136"/>
    </source>
</evidence>
<sequence length="174" mass="19948">MNSIKRMIRFLDKSLEIVSMILLVLMIIVTVYQVILRSIFNNPTSWSEEIALLFMIWFGYLGVVNGVKDRTHITVEALSSRLSPRIQRILEKISDVLICGFGILMIKEGVVLYNISNMQRLPATQINKGMMYLVLIICGFMMVIYTTLQILNISIDREEKLTLKSNTNATEELL</sequence>
<feature type="transmembrane region" description="Helical" evidence="9">
    <location>
        <begin position="50"/>
        <end position="68"/>
    </location>
</feature>
<dbReference type="OrthoDB" id="49066at2"/>
<dbReference type="RefSeq" id="WP_090550129.1">
    <property type="nucleotide sequence ID" value="NZ_FNFP01000001.1"/>
</dbReference>
<keyword evidence="3" id="KW-1003">Cell membrane</keyword>
<feature type="transmembrane region" description="Helical" evidence="9">
    <location>
        <begin position="89"/>
        <end position="110"/>
    </location>
</feature>
<evidence type="ECO:0000313" key="11">
    <source>
        <dbReference type="EMBL" id="SDK05254.1"/>
    </source>
</evidence>